<evidence type="ECO:0000256" key="3">
    <source>
        <dbReference type="ARBA" id="ARBA00023125"/>
    </source>
</evidence>
<dbReference type="InterPro" id="IPR038488">
    <property type="entry name" value="Integrase_DNA-bd_sf"/>
</dbReference>
<organism evidence="6 7">
    <name type="scientific">Ferrovum myxofaciens</name>
    <dbReference type="NCBI Taxonomy" id="416213"/>
    <lineage>
        <taxon>Bacteria</taxon>
        <taxon>Pseudomonadati</taxon>
        <taxon>Pseudomonadota</taxon>
        <taxon>Betaproteobacteria</taxon>
        <taxon>Ferrovales</taxon>
        <taxon>Ferrovaceae</taxon>
        <taxon>Ferrovum</taxon>
    </lineage>
</organism>
<dbReference type="AlphaFoldDB" id="A0A9E6MZF4"/>
<evidence type="ECO:0000256" key="4">
    <source>
        <dbReference type="ARBA" id="ARBA00023172"/>
    </source>
</evidence>
<dbReference type="InterPro" id="IPR050808">
    <property type="entry name" value="Phage_Integrase"/>
</dbReference>
<dbReference type="SUPFAM" id="SSF56349">
    <property type="entry name" value="DNA breaking-rejoining enzymes"/>
    <property type="match status" value="1"/>
</dbReference>
<dbReference type="GO" id="GO:0006310">
    <property type="term" value="P:DNA recombination"/>
    <property type="evidence" value="ECO:0007669"/>
    <property type="project" value="UniProtKB-KW"/>
</dbReference>
<dbReference type="InterPro" id="IPR002104">
    <property type="entry name" value="Integrase_catalytic"/>
</dbReference>
<evidence type="ECO:0000256" key="2">
    <source>
        <dbReference type="ARBA" id="ARBA00022908"/>
    </source>
</evidence>
<evidence type="ECO:0000259" key="5">
    <source>
        <dbReference type="PROSITE" id="PS51898"/>
    </source>
</evidence>
<evidence type="ECO:0000256" key="1">
    <source>
        <dbReference type="ARBA" id="ARBA00008857"/>
    </source>
</evidence>
<dbReference type="PANTHER" id="PTHR30629">
    <property type="entry name" value="PROPHAGE INTEGRASE"/>
    <property type="match status" value="1"/>
</dbReference>
<dbReference type="GO" id="GO:0015074">
    <property type="term" value="P:DNA integration"/>
    <property type="evidence" value="ECO:0007669"/>
    <property type="project" value="UniProtKB-KW"/>
</dbReference>
<dbReference type="Pfam" id="PF00589">
    <property type="entry name" value="Phage_integrase"/>
    <property type="match status" value="1"/>
</dbReference>
<comment type="similarity">
    <text evidence="1">Belongs to the 'phage' integrase family.</text>
</comment>
<keyword evidence="3" id="KW-0238">DNA-binding</keyword>
<dbReference type="InterPro" id="IPR013762">
    <property type="entry name" value="Integrase-like_cat_sf"/>
</dbReference>
<dbReference type="Pfam" id="PF13356">
    <property type="entry name" value="Arm-DNA-bind_3"/>
    <property type="match status" value="1"/>
</dbReference>
<feature type="domain" description="Tyr recombinase" evidence="5">
    <location>
        <begin position="205"/>
        <end position="376"/>
    </location>
</feature>
<gene>
    <name evidence="6" type="ORF">JZL65_05885</name>
</gene>
<dbReference type="InterPro" id="IPR025166">
    <property type="entry name" value="Integrase_DNA_bind_dom"/>
</dbReference>
<evidence type="ECO:0000313" key="7">
    <source>
        <dbReference type="Proteomes" id="UP000683551"/>
    </source>
</evidence>
<dbReference type="Gene3D" id="1.10.443.10">
    <property type="entry name" value="Intergrase catalytic core"/>
    <property type="match status" value="1"/>
</dbReference>
<reference evidence="6" key="1">
    <citation type="submission" date="2021-02" db="EMBL/GenBank/DDBJ databases">
        <title>Comparative genomics of Ferrovum myxofaciens strains, predominant extremophile bacteria forming large biofilm stalactites in acid mine ecosystems.</title>
        <authorList>
            <person name="Burkartova K."/>
            <person name="Ridl J."/>
            <person name="Pajer P."/>
            <person name="Falteisek L."/>
        </authorList>
    </citation>
    <scope>NUCLEOTIDE SEQUENCE</scope>
    <source>
        <strain evidence="6">MI1III</strain>
    </source>
</reference>
<protein>
    <submittedName>
        <fullName evidence="6">Tyrosine-type recombinase/integrase</fullName>
    </submittedName>
</protein>
<name>A0A9E6MZF4_9PROT</name>
<accession>A0A9E6MZF4</accession>
<dbReference type="Proteomes" id="UP000683551">
    <property type="component" value="Chromosome"/>
</dbReference>
<dbReference type="CDD" id="cd00796">
    <property type="entry name" value="INT_Rci_Hp1_C"/>
    <property type="match status" value="1"/>
</dbReference>
<dbReference type="GO" id="GO:0003677">
    <property type="term" value="F:DNA binding"/>
    <property type="evidence" value="ECO:0007669"/>
    <property type="project" value="UniProtKB-KW"/>
</dbReference>
<sequence>MPSVTLDAATIRSTTCPKDKLRIELFDPAIPGLSIEIRASGGKTYYLRYRDPHGRQKQYRIGDAKSITFDQAKKAAVKLRGQIALGIDPAAEKATLRQVPTFSEFIEQRYMPFVKGYKRSWISDDSYLRNQLLPIFGKKHLDEITKHDVIQFHHGMRAKDYALGTCNRCLILLRYAMNLAVRWEIPGITANPTKDVPLFEDLAGKKERFLTEEEAQKLYETVCRSENPMLKFIVPMLILTGARKREVLDAKWEDFDIVRKQWRIPVTKTGRPRHVPLSEGVLQLLDSIPHDECPWVFANPKTHKPFVSIFTGWNSARKRAGLAEVRIHDLRHSFASFLVNAGRSLYEVQKILGHTQIKTTQRYAHLSQDTLLDAANEVSKAVPLTLPCQRPSIR</sequence>
<proteinExistence type="inferred from homology"/>
<dbReference type="EMBL" id="CP071137">
    <property type="protein sequence ID" value="QWY78589.1"/>
    <property type="molecule type" value="Genomic_DNA"/>
</dbReference>
<dbReference type="Gene3D" id="3.30.160.390">
    <property type="entry name" value="Integrase, DNA-binding domain"/>
    <property type="match status" value="1"/>
</dbReference>
<dbReference type="PROSITE" id="PS51898">
    <property type="entry name" value="TYR_RECOMBINASE"/>
    <property type="match status" value="1"/>
</dbReference>
<dbReference type="PANTHER" id="PTHR30629:SF2">
    <property type="entry name" value="PROPHAGE INTEGRASE INTS-RELATED"/>
    <property type="match status" value="1"/>
</dbReference>
<dbReference type="RefSeq" id="WP_273145900.1">
    <property type="nucleotide sequence ID" value="NZ_CP053675.1"/>
</dbReference>
<dbReference type="InterPro" id="IPR011010">
    <property type="entry name" value="DNA_brk_join_enz"/>
</dbReference>
<keyword evidence="2" id="KW-0229">DNA integration</keyword>
<evidence type="ECO:0000313" key="6">
    <source>
        <dbReference type="EMBL" id="QWY78589.1"/>
    </source>
</evidence>
<dbReference type="Gene3D" id="1.10.150.130">
    <property type="match status" value="1"/>
</dbReference>
<dbReference type="InterPro" id="IPR010998">
    <property type="entry name" value="Integrase_recombinase_N"/>
</dbReference>
<keyword evidence="4" id="KW-0233">DNA recombination</keyword>